<keyword evidence="3" id="KW-1185">Reference proteome</keyword>
<name>A0ABU6S472_9FABA</name>
<evidence type="ECO:0000313" key="2">
    <source>
        <dbReference type="EMBL" id="MED6130906.1"/>
    </source>
</evidence>
<proteinExistence type="predicted"/>
<comment type="caution">
    <text evidence="2">The sequence shown here is derived from an EMBL/GenBank/DDBJ whole genome shotgun (WGS) entry which is preliminary data.</text>
</comment>
<protein>
    <submittedName>
        <fullName evidence="2">Uncharacterized protein</fullName>
    </submittedName>
</protein>
<dbReference type="Proteomes" id="UP001341840">
    <property type="component" value="Unassembled WGS sequence"/>
</dbReference>
<evidence type="ECO:0000256" key="1">
    <source>
        <dbReference type="SAM" id="MobiDB-lite"/>
    </source>
</evidence>
<evidence type="ECO:0000313" key="3">
    <source>
        <dbReference type="Proteomes" id="UP001341840"/>
    </source>
</evidence>
<organism evidence="2 3">
    <name type="scientific">Stylosanthes scabra</name>
    <dbReference type="NCBI Taxonomy" id="79078"/>
    <lineage>
        <taxon>Eukaryota</taxon>
        <taxon>Viridiplantae</taxon>
        <taxon>Streptophyta</taxon>
        <taxon>Embryophyta</taxon>
        <taxon>Tracheophyta</taxon>
        <taxon>Spermatophyta</taxon>
        <taxon>Magnoliopsida</taxon>
        <taxon>eudicotyledons</taxon>
        <taxon>Gunneridae</taxon>
        <taxon>Pentapetalae</taxon>
        <taxon>rosids</taxon>
        <taxon>fabids</taxon>
        <taxon>Fabales</taxon>
        <taxon>Fabaceae</taxon>
        <taxon>Papilionoideae</taxon>
        <taxon>50 kb inversion clade</taxon>
        <taxon>dalbergioids sensu lato</taxon>
        <taxon>Dalbergieae</taxon>
        <taxon>Pterocarpus clade</taxon>
        <taxon>Stylosanthes</taxon>
    </lineage>
</organism>
<accession>A0ABU6S472</accession>
<reference evidence="2 3" key="1">
    <citation type="journal article" date="2023" name="Plants (Basel)">
        <title>Bridging the Gap: Combining Genomics and Transcriptomics Approaches to Understand Stylosanthes scabra, an Orphan Legume from the Brazilian Caatinga.</title>
        <authorList>
            <person name="Ferreira-Neto J.R.C."/>
            <person name="da Silva M.D."/>
            <person name="Binneck E."/>
            <person name="de Melo N.F."/>
            <person name="da Silva R.H."/>
            <person name="de Melo A.L.T.M."/>
            <person name="Pandolfi V."/>
            <person name="Bustamante F.O."/>
            <person name="Brasileiro-Vidal A.C."/>
            <person name="Benko-Iseppon A.M."/>
        </authorList>
    </citation>
    <scope>NUCLEOTIDE SEQUENCE [LARGE SCALE GENOMIC DNA]</scope>
    <source>
        <tissue evidence="2">Leaves</tissue>
    </source>
</reference>
<sequence length="205" mass="22845">MAHKKRGVSSSHLPPSTVEFQKGEDETMPSNIQAKPMQQNATTTHLRLSNMQNHTLLKKKSNYNGVRKGAEQYLKERTERLTVKGRKLELSPATKEKGRQTKATKNSGTRSIAVGIVLSSRVLGYAECVHERPQLRVGAVFVPNSKAHLWAIFGDPPRQTTQRHEVNSLGPCVSRLSDLCGLVGHFRPLARTSPQWAECWAQLLS</sequence>
<gene>
    <name evidence="2" type="ORF">PIB30_005197</name>
</gene>
<feature type="region of interest" description="Disordered" evidence="1">
    <location>
        <begin position="1"/>
        <end position="26"/>
    </location>
</feature>
<dbReference type="EMBL" id="JASCZI010060425">
    <property type="protein sequence ID" value="MED6130906.1"/>
    <property type="molecule type" value="Genomic_DNA"/>
</dbReference>